<dbReference type="NCBIfam" id="TIGR00172">
    <property type="entry name" value="maf"/>
    <property type="match status" value="1"/>
</dbReference>
<protein>
    <recommendedName>
        <fullName evidence="4">dTTP/UTP pyrophosphatase</fullName>
        <shortName evidence="4">dTTPase/UTPase</shortName>
        <ecNumber evidence="4">3.6.1.9</ecNumber>
    </recommendedName>
    <alternativeName>
        <fullName evidence="4">Nucleoside triphosphate pyrophosphatase</fullName>
    </alternativeName>
    <alternativeName>
        <fullName evidence="4">Nucleotide pyrophosphatase</fullName>
        <shortName evidence="4">Nucleotide PPase</shortName>
    </alternativeName>
</protein>
<dbReference type="Pfam" id="PF02545">
    <property type="entry name" value="Maf"/>
    <property type="match status" value="1"/>
</dbReference>
<keyword evidence="4" id="KW-0963">Cytoplasm</keyword>
<keyword evidence="6" id="KW-1185">Reference proteome</keyword>
<dbReference type="GO" id="GO:0005737">
    <property type="term" value="C:cytoplasm"/>
    <property type="evidence" value="ECO:0007669"/>
    <property type="project" value="UniProtKB-SubCell"/>
</dbReference>
<sequence>MELGTLGQIIRTSTGLGRLTKPDALPSVYLLRNMTKKKIILASGSPRRQEMLRETGFGFTACAINADESFPDTLEASSVAEYLAVKKSNAYPAKLADDEVLITSDTVVILNDEILGKPEGPEEAKSMLRSLSGKRHKVMTGVCVRSSERYKSFASTTKVDFKELSDTEIDYYVEKYKPFDKAGAYGIQEWIGKVAVTGIEGSFYNVMGLPIDRLYKHLLDFGCQIS</sequence>
<organism evidence="5 6">
    <name type="scientific">Fulvitalea axinellae</name>
    <dbReference type="NCBI Taxonomy" id="1182444"/>
    <lineage>
        <taxon>Bacteria</taxon>
        <taxon>Pseudomonadati</taxon>
        <taxon>Bacteroidota</taxon>
        <taxon>Cytophagia</taxon>
        <taxon>Cytophagales</taxon>
        <taxon>Persicobacteraceae</taxon>
        <taxon>Fulvitalea</taxon>
    </lineage>
</organism>
<evidence type="ECO:0000256" key="4">
    <source>
        <dbReference type="HAMAP-Rule" id="MF_00528"/>
    </source>
</evidence>
<dbReference type="Gene3D" id="3.90.950.10">
    <property type="match status" value="1"/>
</dbReference>
<dbReference type="SUPFAM" id="SSF52972">
    <property type="entry name" value="ITPase-like"/>
    <property type="match status" value="1"/>
</dbReference>
<evidence type="ECO:0000313" key="6">
    <source>
        <dbReference type="Proteomes" id="UP001348817"/>
    </source>
</evidence>
<dbReference type="EC" id="3.6.1.9" evidence="4"/>
<dbReference type="PIRSF" id="PIRSF006305">
    <property type="entry name" value="Maf"/>
    <property type="match status" value="1"/>
</dbReference>
<evidence type="ECO:0000256" key="3">
    <source>
        <dbReference type="ARBA" id="ARBA00023080"/>
    </source>
</evidence>
<gene>
    <name evidence="5" type="ORF">FUAX_11160</name>
</gene>
<dbReference type="KEGG" id="fax:FUAX_11160"/>
<comment type="catalytic activity">
    <reaction evidence="4">
        <text>UTP + H2O = UMP + diphosphate + H(+)</text>
        <dbReference type="Rhea" id="RHEA:29395"/>
        <dbReference type="ChEBI" id="CHEBI:15377"/>
        <dbReference type="ChEBI" id="CHEBI:15378"/>
        <dbReference type="ChEBI" id="CHEBI:33019"/>
        <dbReference type="ChEBI" id="CHEBI:46398"/>
        <dbReference type="ChEBI" id="CHEBI:57865"/>
        <dbReference type="EC" id="3.6.1.9"/>
    </reaction>
</comment>
<reference evidence="5 6" key="1">
    <citation type="submission" date="2021-12" db="EMBL/GenBank/DDBJ databases">
        <title>Genome sequencing of bacteria with rrn-lacking chromosome and rrn-plasmid.</title>
        <authorList>
            <person name="Anda M."/>
            <person name="Iwasaki W."/>
        </authorList>
    </citation>
    <scope>NUCLEOTIDE SEQUENCE [LARGE SCALE GENOMIC DNA]</scope>
    <source>
        <strain evidence="5 6">DSM 100852</strain>
    </source>
</reference>
<dbReference type="InterPro" id="IPR029001">
    <property type="entry name" value="ITPase-like_fam"/>
</dbReference>
<comment type="catalytic activity">
    <reaction evidence="4">
        <text>dTTP + H2O = dTMP + diphosphate + H(+)</text>
        <dbReference type="Rhea" id="RHEA:28534"/>
        <dbReference type="ChEBI" id="CHEBI:15377"/>
        <dbReference type="ChEBI" id="CHEBI:15378"/>
        <dbReference type="ChEBI" id="CHEBI:33019"/>
        <dbReference type="ChEBI" id="CHEBI:37568"/>
        <dbReference type="ChEBI" id="CHEBI:63528"/>
        <dbReference type="EC" id="3.6.1.9"/>
    </reaction>
</comment>
<name>A0AAU9C9H7_9BACT</name>
<keyword evidence="2 4" id="KW-0378">Hydrolase</keyword>
<dbReference type="EMBL" id="AP025314">
    <property type="protein sequence ID" value="BDD08684.1"/>
    <property type="molecule type" value="Genomic_DNA"/>
</dbReference>
<feature type="site" description="Important for substrate specificity" evidence="4">
    <location>
        <position position="106"/>
    </location>
</feature>
<feature type="site" description="Important for substrate specificity" evidence="4">
    <location>
        <position position="188"/>
    </location>
</feature>
<evidence type="ECO:0000256" key="1">
    <source>
        <dbReference type="ARBA" id="ARBA00001968"/>
    </source>
</evidence>
<evidence type="ECO:0000256" key="2">
    <source>
        <dbReference type="ARBA" id="ARBA00022801"/>
    </source>
</evidence>
<dbReference type="HAMAP" id="MF_00528">
    <property type="entry name" value="Maf"/>
    <property type="match status" value="1"/>
</dbReference>
<dbReference type="PANTHER" id="PTHR43213:SF5">
    <property type="entry name" value="BIFUNCTIONAL DTTP_UTP PYROPHOSPHATASE_METHYLTRANSFERASE PROTEIN-RELATED"/>
    <property type="match status" value="1"/>
</dbReference>
<proteinExistence type="inferred from homology"/>
<dbReference type="PANTHER" id="PTHR43213">
    <property type="entry name" value="BIFUNCTIONAL DTTP/UTP PYROPHOSPHATASE/METHYLTRANSFERASE PROTEIN-RELATED"/>
    <property type="match status" value="1"/>
</dbReference>
<keyword evidence="3 4" id="KW-0546">Nucleotide metabolism</keyword>
<comment type="cofactor">
    <cofactor evidence="1 4">
        <name>a divalent metal cation</name>
        <dbReference type="ChEBI" id="CHEBI:60240"/>
    </cofactor>
</comment>
<dbReference type="InterPro" id="IPR003697">
    <property type="entry name" value="Maf-like"/>
</dbReference>
<dbReference type="GO" id="GO:0009117">
    <property type="term" value="P:nucleotide metabolic process"/>
    <property type="evidence" value="ECO:0007669"/>
    <property type="project" value="UniProtKB-KW"/>
</dbReference>
<comment type="similarity">
    <text evidence="4">Belongs to the Maf family. YhdE subfamily.</text>
</comment>
<comment type="subcellular location">
    <subcellularLocation>
        <location evidence="4">Cytoplasm</location>
    </subcellularLocation>
</comment>
<dbReference type="Proteomes" id="UP001348817">
    <property type="component" value="Chromosome"/>
</dbReference>
<comment type="caution">
    <text evidence="4">Lacks conserved residue(s) required for the propagation of feature annotation.</text>
</comment>
<comment type="function">
    <text evidence="4">Nucleoside triphosphate pyrophosphatase that hydrolyzes dTTP and UTP. May have a dual role in cell division arrest and in preventing the incorporation of modified nucleotides into cellular nucleic acids.</text>
</comment>
<dbReference type="CDD" id="cd00555">
    <property type="entry name" value="Maf"/>
    <property type="match status" value="1"/>
</dbReference>
<accession>A0AAU9C9H7</accession>
<feature type="active site" description="Proton acceptor" evidence="4">
    <location>
        <position position="105"/>
    </location>
</feature>
<dbReference type="AlphaFoldDB" id="A0AAU9C9H7"/>
<evidence type="ECO:0000313" key="5">
    <source>
        <dbReference type="EMBL" id="BDD08684.1"/>
    </source>
</evidence>
<feature type="site" description="Important for substrate specificity" evidence="4">
    <location>
        <position position="47"/>
    </location>
</feature>
<dbReference type="GO" id="GO:0047429">
    <property type="term" value="F:nucleoside triphosphate diphosphatase activity"/>
    <property type="evidence" value="ECO:0007669"/>
    <property type="project" value="UniProtKB-EC"/>
</dbReference>